<dbReference type="AlphaFoldDB" id="A0A6A6UDY0"/>
<protein>
    <submittedName>
        <fullName evidence="2">Uncharacterized protein</fullName>
    </submittedName>
</protein>
<organism evidence="2 3">
    <name type="scientific">Microthyrium microscopicum</name>
    <dbReference type="NCBI Taxonomy" id="703497"/>
    <lineage>
        <taxon>Eukaryota</taxon>
        <taxon>Fungi</taxon>
        <taxon>Dikarya</taxon>
        <taxon>Ascomycota</taxon>
        <taxon>Pezizomycotina</taxon>
        <taxon>Dothideomycetes</taxon>
        <taxon>Dothideomycetes incertae sedis</taxon>
        <taxon>Microthyriales</taxon>
        <taxon>Microthyriaceae</taxon>
        <taxon>Microthyrium</taxon>
    </lineage>
</organism>
<dbReference type="EMBL" id="MU004235">
    <property type="protein sequence ID" value="KAF2669298.1"/>
    <property type="molecule type" value="Genomic_DNA"/>
</dbReference>
<accession>A0A6A6UDY0</accession>
<evidence type="ECO:0000313" key="3">
    <source>
        <dbReference type="Proteomes" id="UP000799302"/>
    </source>
</evidence>
<name>A0A6A6UDY0_9PEZI</name>
<keyword evidence="1" id="KW-0472">Membrane</keyword>
<evidence type="ECO:0000313" key="2">
    <source>
        <dbReference type="EMBL" id="KAF2669298.1"/>
    </source>
</evidence>
<dbReference type="Proteomes" id="UP000799302">
    <property type="component" value="Unassembled WGS sequence"/>
</dbReference>
<gene>
    <name evidence="2" type="ORF">BT63DRAFT_257127</name>
</gene>
<feature type="transmembrane region" description="Helical" evidence="1">
    <location>
        <begin position="111"/>
        <end position="132"/>
    </location>
</feature>
<evidence type="ECO:0000256" key="1">
    <source>
        <dbReference type="SAM" id="Phobius"/>
    </source>
</evidence>
<keyword evidence="3" id="KW-1185">Reference proteome</keyword>
<feature type="transmembrane region" description="Helical" evidence="1">
    <location>
        <begin position="138"/>
        <end position="157"/>
    </location>
</feature>
<keyword evidence="1" id="KW-0812">Transmembrane</keyword>
<proteinExistence type="predicted"/>
<keyword evidence="1" id="KW-1133">Transmembrane helix</keyword>
<reference evidence="2" key="1">
    <citation type="journal article" date="2020" name="Stud. Mycol.">
        <title>101 Dothideomycetes genomes: a test case for predicting lifestyles and emergence of pathogens.</title>
        <authorList>
            <person name="Haridas S."/>
            <person name="Albert R."/>
            <person name="Binder M."/>
            <person name="Bloem J."/>
            <person name="Labutti K."/>
            <person name="Salamov A."/>
            <person name="Andreopoulos B."/>
            <person name="Baker S."/>
            <person name="Barry K."/>
            <person name="Bills G."/>
            <person name="Bluhm B."/>
            <person name="Cannon C."/>
            <person name="Castanera R."/>
            <person name="Culley D."/>
            <person name="Daum C."/>
            <person name="Ezra D."/>
            <person name="Gonzalez J."/>
            <person name="Henrissat B."/>
            <person name="Kuo A."/>
            <person name="Liang C."/>
            <person name="Lipzen A."/>
            <person name="Lutzoni F."/>
            <person name="Magnuson J."/>
            <person name="Mondo S."/>
            <person name="Nolan M."/>
            <person name="Ohm R."/>
            <person name="Pangilinan J."/>
            <person name="Park H.-J."/>
            <person name="Ramirez L."/>
            <person name="Alfaro M."/>
            <person name="Sun H."/>
            <person name="Tritt A."/>
            <person name="Yoshinaga Y."/>
            <person name="Zwiers L.-H."/>
            <person name="Turgeon B."/>
            <person name="Goodwin S."/>
            <person name="Spatafora J."/>
            <person name="Crous P."/>
            <person name="Grigoriev I."/>
        </authorList>
    </citation>
    <scope>NUCLEOTIDE SEQUENCE</scope>
    <source>
        <strain evidence="2">CBS 115976</strain>
    </source>
</reference>
<sequence>MRYCPVTFNCNLLRVTGIVTNHTASHLPSNNRGRSCPRNSISAALLSKCSQSQHTRQEGATFDLPVAPALLRFDSLRSFPPSLDQFIFSQPPLDFDFNLVNTSPISSRYAALVYILFSFPPYIYLYLVLAALLPARLLIPYIVSAAASLLLLFPSPLRDHQISTNQSHVYSTTHTRRAPVVQQIKNYTTPVALRKPSAPIESPLPKQKLRTRACWKSGERTTCFPHAVAIRSNAMRCDSTMKFEFLGAF</sequence>